<evidence type="ECO:0000256" key="1">
    <source>
        <dbReference type="PIRSR" id="PIRSR012565-1"/>
    </source>
</evidence>
<feature type="compositionally biased region" description="Basic and acidic residues" evidence="2">
    <location>
        <begin position="162"/>
        <end position="179"/>
    </location>
</feature>
<protein>
    <submittedName>
        <fullName evidence="3">Transcriptional regulator</fullName>
    </submittedName>
</protein>
<organism evidence="3 4">
    <name type="scientific">Lacticaseibacillus thailandensis DSM 22698 = JCM 13996</name>
    <dbReference type="NCBI Taxonomy" id="1423810"/>
    <lineage>
        <taxon>Bacteria</taxon>
        <taxon>Bacillati</taxon>
        <taxon>Bacillota</taxon>
        <taxon>Bacilli</taxon>
        <taxon>Lactobacillales</taxon>
        <taxon>Lactobacillaceae</taxon>
        <taxon>Lacticaseibacillus</taxon>
    </lineage>
</organism>
<dbReference type="PIRSF" id="PIRSF012565">
    <property type="entry name" value="DUF1027"/>
    <property type="match status" value="1"/>
</dbReference>
<accession>A0A0R2C9N7</accession>
<dbReference type="STRING" id="1423810.FD19_GL000721"/>
<keyword evidence="1" id="KW-1015">Disulfide bond</keyword>
<dbReference type="PATRIC" id="fig|1423810.4.peg.736"/>
<name>A0A0R2C9N7_9LACO</name>
<dbReference type="AlphaFoldDB" id="A0A0R2C9N7"/>
<dbReference type="InterPro" id="IPR038141">
    <property type="entry name" value="YutD-like_sf"/>
</dbReference>
<comment type="caution">
    <text evidence="3">The sequence shown here is derived from an EMBL/GenBank/DDBJ whole genome shotgun (WGS) entry which is preliminary data.</text>
</comment>
<evidence type="ECO:0000256" key="2">
    <source>
        <dbReference type="SAM" id="MobiDB-lite"/>
    </source>
</evidence>
<feature type="compositionally biased region" description="Polar residues" evidence="2">
    <location>
        <begin position="147"/>
        <end position="159"/>
    </location>
</feature>
<feature type="disulfide bond" evidence="1">
    <location>
        <begin position="106"/>
        <end position="110"/>
    </location>
</feature>
<dbReference type="EMBL" id="AYZK01000001">
    <property type="protein sequence ID" value="KRM88424.1"/>
    <property type="molecule type" value="Genomic_DNA"/>
</dbReference>
<feature type="compositionally biased region" description="Polar residues" evidence="2">
    <location>
        <begin position="226"/>
        <end position="236"/>
    </location>
</feature>
<keyword evidence="4" id="KW-1185">Reference proteome</keyword>
<evidence type="ECO:0000313" key="3">
    <source>
        <dbReference type="EMBL" id="KRM88424.1"/>
    </source>
</evidence>
<sequence length="249" mass="28927">MAQAEEKPASKAAAETPTVPPRVIQVAPDMLTIDGRRYQIVYDYKDAVDRETINTRYDDILAKYDYIVGDWGYDQLRLRGFYNDDNNQAASDQIISHLEDYLYEYCNFGCAYFVLQRLDAPAAKPKRKRSHRGGRGRRRHSEDRQNQGDGKQTRQSNQHAGKGQEEGHRRRRRNNDAHKHTQAGNNGDGHAEHRRSERRHHESSGQHPYTERRAEPKQPQRGHHQVATTKQGQSGRRFTIRRLDDKQSK</sequence>
<feature type="compositionally biased region" description="Basic residues" evidence="2">
    <location>
        <begin position="124"/>
        <end position="139"/>
    </location>
</feature>
<proteinExistence type="predicted"/>
<dbReference type="Gene3D" id="3.50.4.20">
    <property type="match status" value="1"/>
</dbReference>
<reference evidence="3 4" key="1">
    <citation type="journal article" date="2015" name="Genome Announc.">
        <title>Expanding the biotechnology potential of lactobacilli through comparative genomics of 213 strains and associated genera.</title>
        <authorList>
            <person name="Sun Z."/>
            <person name="Harris H.M."/>
            <person name="McCann A."/>
            <person name="Guo C."/>
            <person name="Argimon S."/>
            <person name="Zhang W."/>
            <person name="Yang X."/>
            <person name="Jeffery I.B."/>
            <person name="Cooney J.C."/>
            <person name="Kagawa T.F."/>
            <person name="Liu W."/>
            <person name="Song Y."/>
            <person name="Salvetti E."/>
            <person name="Wrobel A."/>
            <person name="Rasinkangas P."/>
            <person name="Parkhill J."/>
            <person name="Rea M.C."/>
            <person name="O'Sullivan O."/>
            <person name="Ritari J."/>
            <person name="Douillard F.P."/>
            <person name="Paul Ross R."/>
            <person name="Yang R."/>
            <person name="Briner A.E."/>
            <person name="Felis G.E."/>
            <person name="de Vos W.M."/>
            <person name="Barrangou R."/>
            <person name="Klaenhammer T.R."/>
            <person name="Caufield P.W."/>
            <person name="Cui Y."/>
            <person name="Zhang H."/>
            <person name="O'Toole P.W."/>
        </authorList>
    </citation>
    <scope>NUCLEOTIDE SEQUENCE [LARGE SCALE GENOMIC DNA]</scope>
    <source>
        <strain evidence="3 4">DSM 22698</strain>
    </source>
</reference>
<dbReference type="Proteomes" id="UP000051789">
    <property type="component" value="Unassembled WGS sequence"/>
</dbReference>
<dbReference type="Pfam" id="PF06265">
    <property type="entry name" value="YutD-like"/>
    <property type="match status" value="1"/>
</dbReference>
<dbReference type="RefSeq" id="WP_054750885.1">
    <property type="nucleotide sequence ID" value="NZ_AYZK01000001.1"/>
</dbReference>
<dbReference type="InterPro" id="IPR009370">
    <property type="entry name" value="YutD-like"/>
</dbReference>
<feature type="region of interest" description="Disordered" evidence="2">
    <location>
        <begin position="122"/>
        <end position="249"/>
    </location>
</feature>
<gene>
    <name evidence="3" type="ORF">FD19_GL000721</name>
</gene>
<evidence type="ECO:0000313" key="4">
    <source>
        <dbReference type="Proteomes" id="UP000051789"/>
    </source>
</evidence>
<feature type="compositionally biased region" description="Basic and acidic residues" evidence="2">
    <location>
        <begin position="189"/>
        <end position="218"/>
    </location>
</feature>